<comment type="similarity">
    <text evidence="2">Belongs to the organic radical-activating enzymes family.</text>
</comment>
<keyword evidence="5" id="KW-0479">Metal-binding</keyword>
<dbReference type="InterPro" id="IPR001989">
    <property type="entry name" value="Radical_activat_CS"/>
</dbReference>
<evidence type="ECO:0000256" key="3">
    <source>
        <dbReference type="ARBA" id="ARBA00022485"/>
    </source>
</evidence>
<dbReference type="InterPro" id="IPR034457">
    <property type="entry name" value="Organic_radical-activating"/>
</dbReference>
<keyword evidence="6" id="KW-0560">Oxidoreductase</keyword>
<proteinExistence type="inferred from homology"/>
<dbReference type="SUPFAM" id="SSF102114">
    <property type="entry name" value="Radical SAM enzymes"/>
    <property type="match status" value="1"/>
</dbReference>
<comment type="cofactor">
    <cofactor evidence="1">
        <name>[4Fe-4S] cluster</name>
        <dbReference type="ChEBI" id="CHEBI:49883"/>
    </cofactor>
</comment>
<sequence length="344" mass="39365">MPTYAEMLTLLNFEQVKHSYKSWKEGKAVSQLGVVFDIQRFTLHDGPGLRTELFLKGCPMRCEWCGNPESWSTKIELGVYKSKCISQRKCGLCETVCDNRDILSFHRGKLVGIESEGHLDCSVYADACPADAIKQWGKEMSVKECMEIIRKDREYYEQSGGGVTISGGEALLQSDFVAELFAACKSEGIQTCFETTFYGNWREVEKLLPYTDIWISDIKHMDSKLHRKHTGVRNNRILENLKKLTDLERELILRIPVIPGVNDDPENIEATADFILNELNGRIRTLQLLSFMRLGEEKYQALGIPYGMEGIKIKRKSFQKKVNKIAEYFNDRGIHCLVGTKERQ</sequence>
<keyword evidence="8" id="KW-0411">Iron-sulfur</keyword>
<dbReference type="PIRSF" id="PIRSF000371">
    <property type="entry name" value="PFL_act_enz"/>
    <property type="match status" value="1"/>
</dbReference>
<evidence type="ECO:0000313" key="10">
    <source>
        <dbReference type="EMBL" id="MEO1770732.1"/>
    </source>
</evidence>
<evidence type="ECO:0000256" key="4">
    <source>
        <dbReference type="ARBA" id="ARBA00022691"/>
    </source>
</evidence>
<feature type="domain" description="Radical SAM core" evidence="9">
    <location>
        <begin position="44"/>
        <end position="335"/>
    </location>
</feature>
<dbReference type="InterPro" id="IPR013785">
    <property type="entry name" value="Aldolase_TIM"/>
</dbReference>
<dbReference type="Pfam" id="PF04055">
    <property type="entry name" value="Radical_SAM"/>
    <property type="match status" value="1"/>
</dbReference>
<keyword evidence="10" id="KW-0670">Pyruvate</keyword>
<dbReference type="PANTHER" id="PTHR30352">
    <property type="entry name" value="PYRUVATE FORMATE-LYASE-ACTIVATING ENZYME"/>
    <property type="match status" value="1"/>
</dbReference>
<comment type="caution">
    <text evidence="10">The sequence shown here is derived from an EMBL/GenBank/DDBJ whole genome shotgun (WGS) entry which is preliminary data.</text>
</comment>
<keyword evidence="7" id="KW-0408">Iron</keyword>
<dbReference type="SFLD" id="SFLDG01118">
    <property type="entry name" value="activating_enzymes__group_2"/>
    <property type="match status" value="1"/>
</dbReference>
<keyword evidence="3" id="KW-0004">4Fe-4S</keyword>
<evidence type="ECO:0000259" key="9">
    <source>
        <dbReference type="PROSITE" id="PS51918"/>
    </source>
</evidence>
<dbReference type="Proteomes" id="UP000664357">
    <property type="component" value="Unassembled WGS sequence"/>
</dbReference>
<dbReference type="NCBIfam" id="TIGR02494">
    <property type="entry name" value="PFLE_PFLC"/>
    <property type="match status" value="1"/>
</dbReference>
<dbReference type="InterPro" id="IPR007197">
    <property type="entry name" value="rSAM"/>
</dbReference>
<evidence type="ECO:0000256" key="5">
    <source>
        <dbReference type="ARBA" id="ARBA00022723"/>
    </source>
</evidence>
<keyword evidence="10" id="KW-0456">Lyase</keyword>
<keyword evidence="4" id="KW-0949">S-adenosyl-L-methionine</keyword>
<dbReference type="InterPro" id="IPR040074">
    <property type="entry name" value="BssD/PflA/YjjW"/>
</dbReference>
<dbReference type="SUPFAM" id="SSF54862">
    <property type="entry name" value="4Fe-4S ferredoxins"/>
    <property type="match status" value="1"/>
</dbReference>
<accession>A0ABV0EQ25</accession>
<evidence type="ECO:0000256" key="7">
    <source>
        <dbReference type="ARBA" id="ARBA00023004"/>
    </source>
</evidence>
<dbReference type="SFLD" id="SFLDG01066">
    <property type="entry name" value="organic_radical-activating_enz"/>
    <property type="match status" value="1"/>
</dbReference>
<dbReference type="Gene3D" id="3.20.20.70">
    <property type="entry name" value="Aldolase class I"/>
    <property type="match status" value="1"/>
</dbReference>
<dbReference type="PROSITE" id="PS51918">
    <property type="entry name" value="RADICAL_SAM"/>
    <property type="match status" value="1"/>
</dbReference>
<evidence type="ECO:0000313" key="11">
    <source>
        <dbReference type="Proteomes" id="UP000664357"/>
    </source>
</evidence>
<dbReference type="PROSITE" id="PS01087">
    <property type="entry name" value="RADICAL_ACTIVATING"/>
    <property type="match status" value="1"/>
</dbReference>
<gene>
    <name evidence="10" type="ORF">JZO67_002685</name>
</gene>
<name>A0ABV0EQ25_9ENTE</name>
<evidence type="ECO:0000256" key="6">
    <source>
        <dbReference type="ARBA" id="ARBA00023002"/>
    </source>
</evidence>
<dbReference type="GO" id="GO:0016829">
    <property type="term" value="F:lyase activity"/>
    <property type="evidence" value="ECO:0007669"/>
    <property type="project" value="UniProtKB-KW"/>
</dbReference>
<evidence type="ECO:0000256" key="1">
    <source>
        <dbReference type="ARBA" id="ARBA00001966"/>
    </source>
</evidence>
<dbReference type="PANTHER" id="PTHR30352:SF4">
    <property type="entry name" value="PYRUVATE FORMATE-LYASE 2-ACTIVATING ENZYME"/>
    <property type="match status" value="1"/>
</dbReference>
<reference evidence="10 11" key="1">
    <citation type="submission" date="2024-02" db="EMBL/GenBank/DDBJ databases">
        <title>The Genome Sequence of Enterococcus sp. DIV0159.</title>
        <authorList>
            <person name="Earl A."/>
            <person name="Manson A."/>
            <person name="Gilmore M."/>
            <person name="Sanders J."/>
            <person name="Shea T."/>
            <person name="Howe W."/>
            <person name="Livny J."/>
            <person name="Cuomo C."/>
            <person name="Neafsey D."/>
            <person name="Birren B."/>
        </authorList>
    </citation>
    <scope>NUCLEOTIDE SEQUENCE [LARGE SCALE GENOMIC DNA]</scope>
    <source>
        <strain evidence="10 11">665A</strain>
    </source>
</reference>
<evidence type="ECO:0000256" key="8">
    <source>
        <dbReference type="ARBA" id="ARBA00023014"/>
    </source>
</evidence>
<dbReference type="InterPro" id="IPR058240">
    <property type="entry name" value="rSAM_sf"/>
</dbReference>
<organism evidence="10 11">
    <name type="scientific">Candidatus Enterococcus ferrettii</name>
    <dbReference type="NCBI Taxonomy" id="2815324"/>
    <lineage>
        <taxon>Bacteria</taxon>
        <taxon>Bacillati</taxon>
        <taxon>Bacillota</taxon>
        <taxon>Bacilli</taxon>
        <taxon>Lactobacillales</taxon>
        <taxon>Enterococcaceae</taxon>
        <taxon>Enterococcus</taxon>
    </lineage>
</organism>
<dbReference type="CDD" id="cd01335">
    <property type="entry name" value="Radical_SAM"/>
    <property type="match status" value="1"/>
</dbReference>
<evidence type="ECO:0000256" key="2">
    <source>
        <dbReference type="ARBA" id="ARBA00009777"/>
    </source>
</evidence>
<dbReference type="EMBL" id="JAFREL020000002">
    <property type="protein sequence ID" value="MEO1770732.1"/>
    <property type="molecule type" value="Genomic_DNA"/>
</dbReference>
<dbReference type="InterPro" id="IPR012839">
    <property type="entry name" value="Organic_radical_activase"/>
</dbReference>
<protein>
    <submittedName>
        <fullName evidence="10">Pyruvate formate lyase activating enzyme</fullName>
    </submittedName>
</protein>
<keyword evidence="11" id="KW-1185">Reference proteome</keyword>
<dbReference type="SFLD" id="SFLDS00029">
    <property type="entry name" value="Radical_SAM"/>
    <property type="match status" value="1"/>
</dbReference>